<evidence type="ECO:0000259" key="3">
    <source>
        <dbReference type="PROSITE" id="PS51910"/>
    </source>
</evidence>
<dbReference type="SUPFAM" id="SSF51445">
    <property type="entry name" value="(Trans)glycosidases"/>
    <property type="match status" value="1"/>
</dbReference>
<name>A0A955ECA6_UNCKA</name>
<dbReference type="PROSITE" id="PS51910">
    <property type="entry name" value="GH18_2"/>
    <property type="match status" value="1"/>
</dbReference>
<gene>
    <name evidence="4" type="ORF">KC980_01100</name>
</gene>
<comment type="caution">
    <text evidence="4">The sequence shown here is derived from an EMBL/GenBank/DDBJ whole genome shotgun (WGS) entry which is preliminary data.</text>
</comment>
<dbReference type="InterPro" id="IPR011583">
    <property type="entry name" value="Chitinase_II/V-like_cat"/>
</dbReference>
<dbReference type="GO" id="GO:0009313">
    <property type="term" value="P:oligosaccharide catabolic process"/>
    <property type="evidence" value="ECO:0007669"/>
    <property type="project" value="TreeGrafter"/>
</dbReference>
<dbReference type="InterPro" id="IPR017853">
    <property type="entry name" value="GH"/>
</dbReference>
<accession>A0A955ECA6</accession>
<protein>
    <recommendedName>
        <fullName evidence="3">GH18 domain-containing protein</fullName>
    </recommendedName>
</protein>
<keyword evidence="2" id="KW-0326">Glycosidase</keyword>
<keyword evidence="1" id="KW-0378">Hydrolase</keyword>
<dbReference type="EMBL" id="JAGQNX010000030">
    <property type="protein sequence ID" value="MCA9308085.1"/>
    <property type="molecule type" value="Genomic_DNA"/>
</dbReference>
<evidence type="ECO:0000313" key="4">
    <source>
        <dbReference type="EMBL" id="MCA9308085.1"/>
    </source>
</evidence>
<feature type="domain" description="GH18" evidence="3">
    <location>
        <begin position="50"/>
        <end position="400"/>
    </location>
</feature>
<evidence type="ECO:0000313" key="5">
    <source>
        <dbReference type="Proteomes" id="UP000740557"/>
    </source>
</evidence>
<evidence type="ECO:0000256" key="2">
    <source>
        <dbReference type="ARBA" id="ARBA00023295"/>
    </source>
</evidence>
<dbReference type="AlphaFoldDB" id="A0A955ECA6"/>
<dbReference type="GO" id="GO:0016798">
    <property type="term" value="F:hydrolase activity, acting on glycosyl bonds"/>
    <property type="evidence" value="ECO:0007669"/>
    <property type="project" value="UniProtKB-KW"/>
</dbReference>
<dbReference type="GO" id="GO:0008061">
    <property type="term" value="F:chitin binding"/>
    <property type="evidence" value="ECO:0007669"/>
    <property type="project" value="InterPro"/>
</dbReference>
<organism evidence="4 5">
    <name type="scientific">candidate division WWE3 bacterium</name>
    <dbReference type="NCBI Taxonomy" id="2053526"/>
    <lineage>
        <taxon>Bacteria</taxon>
        <taxon>Katanobacteria</taxon>
    </lineage>
</organism>
<dbReference type="PANTHER" id="PTHR46290">
    <property type="entry name" value="DI-N-ACETYLCHITOBIASE"/>
    <property type="match status" value="1"/>
</dbReference>
<evidence type="ECO:0000256" key="1">
    <source>
        <dbReference type="ARBA" id="ARBA00022801"/>
    </source>
</evidence>
<dbReference type="Gene3D" id="3.10.50.10">
    <property type="match status" value="1"/>
</dbReference>
<dbReference type="Gene3D" id="3.20.20.80">
    <property type="entry name" value="Glycosidases"/>
    <property type="match status" value="1"/>
</dbReference>
<dbReference type="Proteomes" id="UP000740557">
    <property type="component" value="Unassembled WGS sequence"/>
</dbReference>
<dbReference type="SMART" id="SM00636">
    <property type="entry name" value="Glyco_18"/>
    <property type="match status" value="1"/>
</dbReference>
<proteinExistence type="predicted"/>
<dbReference type="InterPro" id="IPR029070">
    <property type="entry name" value="Chitinase_insertion_sf"/>
</dbReference>
<dbReference type="PANTHER" id="PTHR46290:SF1">
    <property type="entry name" value="DI-N-ACETYLCHITOBIASE"/>
    <property type="match status" value="1"/>
</dbReference>
<reference evidence="4" key="1">
    <citation type="submission" date="2020-04" db="EMBL/GenBank/DDBJ databases">
        <authorList>
            <person name="Zhang T."/>
        </authorList>
    </citation>
    <scope>NUCLEOTIDE SEQUENCE</scope>
    <source>
        <strain evidence="4">HKST-UBA79</strain>
    </source>
</reference>
<dbReference type="InterPro" id="IPR051887">
    <property type="entry name" value="GH18_Domain-Containing"/>
</dbReference>
<dbReference type="InterPro" id="IPR001223">
    <property type="entry name" value="Glyco_hydro18_cat"/>
</dbReference>
<sequence>TKIYTFVGILFGINLSFAQIVKQHPLLEPTSNTFSVLSAQDSRFFARQNYVVYGFLPYWSVEHLDDIQVDKLTDIAYFALSVNKDGSITKITSDGTSDPGYEAWRNNKELDAFISKGKDAGVRFSITVISHISDDTDYLLMCESCWDTLAKDLIAELRFRNLSSVNLDFEYATYTEPHLADQYTKLATFIKQRLDAEFGSSYVVVSTFADAVIKPRVTKVDDLAKVVDALFIMAYDFRTRSSESSGPSAPIDGAGSSSIYDIRTMLRDYLATIPPTKLILGVPYYGNNYLVESASPMSRRIEGNDAIGYSETQTYADITNLLRQVSVNVLWDDIALTPYFNYNSLESGLLRQVYFENAKSLSHKYDLAVNNNLAGVGIWALGYDGKETELWELLHHKFIL</sequence>
<feature type="non-terminal residue" evidence="4">
    <location>
        <position position="1"/>
    </location>
</feature>
<dbReference type="Pfam" id="PF00704">
    <property type="entry name" value="Glyco_hydro_18"/>
    <property type="match status" value="1"/>
</dbReference>
<reference evidence="4" key="2">
    <citation type="journal article" date="2021" name="Microbiome">
        <title>Successional dynamics and alternative stable states in a saline activated sludge microbial community over 9 years.</title>
        <authorList>
            <person name="Wang Y."/>
            <person name="Ye J."/>
            <person name="Ju F."/>
            <person name="Liu L."/>
            <person name="Boyd J.A."/>
            <person name="Deng Y."/>
            <person name="Parks D.H."/>
            <person name="Jiang X."/>
            <person name="Yin X."/>
            <person name="Woodcroft B.J."/>
            <person name="Tyson G.W."/>
            <person name="Hugenholtz P."/>
            <person name="Polz M.F."/>
            <person name="Zhang T."/>
        </authorList>
    </citation>
    <scope>NUCLEOTIDE SEQUENCE</scope>
    <source>
        <strain evidence="4">HKST-UBA79</strain>
    </source>
</reference>